<dbReference type="PANTHER" id="PTHR11076">
    <property type="entry name" value="DNA REPAIR POLYMERASE UMUC / TRANSFERASE FAMILY MEMBER"/>
    <property type="match status" value="1"/>
</dbReference>
<dbReference type="InterPro" id="IPR017961">
    <property type="entry name" value="DNA_pol_Y-fam_little_finger"/>
</dbReference>
<accession>A0A1U9JYT6</accession>
<dbReference type="GO" id="GO:0003684">
    <property type="term" value="F:damaged DNA binding"/>
    <property type="evidence" value="ECO:0007669"/>
    <property type="project" value="InterPro"/>
</dbReference>
<dbReference type="InterPro" id="IPR050116">
    <property type="entry name" value="DNA_polymerase-Y"/>
</dbReference>
<comment type="similarity">
    <text evidence="1">Belongs to the DNA polymerase type-Y family.</text>
</comment>
<dbReference type="Gene3D" id="3.30.70.270">
    <property type="match status" value="1"/>
</dbReference>
<dbReference type="GO" id="GO:0003887">
    <property type="term" value="F:DNA-directed DNA polymerase activity"/>
    <property type="evidence" value="ECO:0007669"/>
    <property type="project" value="TreeGrafter"/>
</dbReference>
<dbReference type="Pfam" id="PF00817">
    <property type="entry name" value="IMS"/>
    <property type="match status" value="1"/>
</dbReference>
<evidence type="ECO:0000313" key="8">
    <source>
        <dbReference type="Proteomes" id="UP000189369"/>
    </source>
</evidence>
<name>A0A1U9JYT6_9BURK</name>
<dbReference type="PROSITE" id="PS50173">
    <property type="entry name" value="UMUC"/>
    <property type="match status" value="1"/>
</dbReference>
<evidence type="ECO:0000256" key="1">
    <source>
        <dbReference type="ARBA" id="ARBA00010945"/>
    </source>
</evidence>
<reference evidence="7 8" key="1">
    <citation type="submission" date="2017-01" db="EMBL/GenBank/DDBJ databases">
        <title>Complete Genome Sequence of Paenalcaligenes hominis, Isolated from a paraplegic Patient with neurogenic bladder.</title>
        <authorList>
            <person name="Mukhopadhyay R."/>
            <person name="Joaquin J."/>
            <person name="Hogue R."/>
            <person name="Kilaru A."/>
            <person name="Jospin G."/>
            <person name="Mars K."/>
            <person name="Eisen J.A."/>
            <person name="Chaturvedi V."/>
        </authorList>
    </citation>
    <scope>NUCLEOTIDE SEQUENCE [LARGE SCALE GENOMIC DNA]</scope>
    <source>
        <strain evidence="7 8">15S00501</strain>
    </source>
</reference>
<keyword evidence="4" id="KW-0234">DNA repair</keyword>
<feature type="domain" description="UmuC" evidence="6">
    <location>
        <begin position="10"/>
        <end position="195"/>
    </location>
</feature>
<dbReference type="KEGG" id="phn:PAEH1_03900"/>
<organism evidence="7 8">
    <name type="scientific">Paenalcaligenes hominis</name>
    <dbReference type="NCBI Taxonomy" id="643674"/>
    <lineage>
        <taxon>Bacteria</taxon>
        <taxon>Pseudomonadati</taxon>
        <taxon>Pseudomonadota</taxon>
        <taxon>Betaproteobacteria</taxon>
        <taxon>Burkholderiales</taxon>
        <taxon>Alcaligenaceae</taxon>
        <taxon>Paenalcaligenes</taxon>
    </lineage>
</organism>
<proteinExistence type="inferred from homology"/>
<keyword evidence="3" id="KW-0741">SOS mutagenesis</keyword>
<dbReference type="Pfam" id="PF13438">
    <property type="entry name" value="DUF4113"/>
    <property type="match status" value="1"/>
</dbReference>
<dbReference type="Pfam" id="PF11799">
    <property type="entry name" value="IMS_C"/>
    <property type="match status" value="1"/>
</dbReference>
<dbReference type="InterPro" id="IPR043128">
    <property type="entry name" value="Rev_trsase/Diguanyl_cyclase"/>
</dbReference>
<dbReference type="GO" id="GO:0009432">
    <property type="term" value="P:SOS response"/>
    <property type="evidence" value="ECO:0007669"/>
    <property type="project" value="UniProtKB-KW"/>
</dbReference>
<dbReference type="EMBL" id="CP019697">
    <property type="protein sequence ID" value="AQS50926.1"/>
    <property type="molecule type" value="Genomic_DNA"/>
</dbReference>
<evidence type="ECO:0000256" key="4">
    <source>
        <dbReference type="ARBA" id="ARBA00023204"/>
    </source>
</evidence>
<evidence type="ECO:0000256" key="5">
    <source>
        <dbReference type="ARBA" id="ARBA00023236"/>
    </source>
</evidence>
<dbReference type="Proteomes" id="UP000189369">
    <property type="component" value="Chromosome"/>
</dbReference>
<keyword evidence="5" id="KW-0742">SOS response</keyword>
<dbReference type="OrthoDB" id="9808813at2"/>
<evidence type="ECO:0000313" key="7">
    <source>
        <dbReference type="EMBL" id="AQS50926.1"/>
    </source>
</evidence>
<dbReference type="GO" id="GO:0005829">
    <property type="term" value="C:cytosol"/>
    <property type="evidence" value="ECO:0007669"/>
    <property type="project" value="TreeGrafter"/>
</dbReference>
<gene>
    <name evidence="7" type="ORF">PAEH1_03900</name>
</gene>
<dbReference type="CDD" id="cd01700">
    <property type="entry name" value="PolY_Pol_V_umuC"/>
    <property type="match status" value="1"/>
</dbReference>
<dbReference type="PANTHER" id="PTHR11076:SF34">
    <property type="entry name" value="PROTEIN UMUC"/>
    <property type="match status" value="1"/>
</dbReference>
<dbReference type="Gene3D" id="3.40.1170.60">
    <property type="match status" value="1"/>
</dbReference>
<dbReference type="InterPro" id="IPR025188">
    <property type="entry name" value="DUF4113"/>
</dbReference>
<dbReference type="SUPFAM" id="SSF56672">
    <property type="entry name" value="DNA/RNA polymerases"/>
    <property type="match status" value="1"/>
</dbReference>
<evidence type="ECO:0000256" key="2">
    <source>
        <dbReference type="ARBA" id="ARBA00022763"/>
    </source>
</evidence>
<dbReference type="InterPro" id="IPR001126">
    <property type="entry name" value="UmuC"/>
</dbReference>
<dbReference type="Gene3D" id="1.10.150.20">
    <property type="entry name" value="5' to 3' exonuclease, C-terminal subdomain"/>
    <property type="match status" value="1"/>
</dbReference>
<dbReference type="GO" id="GO:0042276">
    <property type="term" value="P:error-prone translesion synthesis"/>
    <property type="evidence" value="ECO:0007669"/>
    <property type="project" value="TreeGrafter"/>
</dbReference>
<dbReference type="GO" id="GO:0006281">
    <property type="term" value="P:DNA repair"/>
    <property type="evidence" value="ECO:0007669"/>
    <property type="project" value="UniProtKB-KW"/>
</dbReference>
<evidence type="ECO:0000259" key="6">
    <source>
        <dbReference type="PROSITE" id="PS50173"/>
    </source>
</evidence>
<dbReference type="AlphaFoldDB" id="A0A1U9JYT6"/>
<evidence type="ECO:0000256" key="3">
    <source>
        <dbReference type="ARBA" id="ARBA00023199"/>
    </source>
</evidence>
<keyword evidence="2" id="KW-0227">DNA damage</keyword>
<dbReference type="InterPro" id="IPR043502">
    <property type="entry name" value="DNA/RNA_pol_sf"/>
</dbReference>
<sequence>MDIQKTPSRIALVDGNSFYCSCERVLQPQYAQRPLVVLSNNDGCAIARTAEAKALGIRMGAPWFQIQHLVQQHGLIVRSANFSLYGDLSQRMMSIFSQFTPHQEIYSIDESFLDLSGQPQSGRELGLAIQQRTWRWIGIPTSVGIGTTKTLAKVANHLAKQLPRLQGVCDLSPLDPPALWRALRHVAVGDVWGIGHRLGPKLHALGIHTAADLAQTSPQWLQRRFSIVLAQTAQELAGVPCLDLDVLPAPRQQVMCSRSFGDAVYTKADLAQALATFTTRAAEKLRQQHSQTQAVYVFIRSGRYHNGPPYAGSLVVPLLQPTQSTLQLLRVVHHALDRMYQPGIRYAKAGVCLLELSPYQPTPRQGQLFSTQASGANSHHQLMQTLDQINRRYGQNRIGPASTLVQRPAPWQMRQHFKSPNFTTDWNQLATLNCN</sequence>
<protein>
    <recommendedName>
        <fullName evidence="6">UmuC domain-containing protein</fullName>
    </recommendedName>
</protein>
<dbReference type="STRING" id="643674.PAEH1_03900"/>